<dbReference type="Pfam" id="PF04280">
    <property type="entry name" value="Tim44"/>
    <property type="match status" value="1"/>
</dbReference>
<reference evidence="5 6" key="1">
    <citation type="submission" date="2024-07" db="EMBL/GenBank/DDBJ databases">
        <title>Uliginosibacterium flavum JJ3220;KACC:17644.</title>
        <authorList>
            <person name="Kim M.K."/>
        </authorList>
    </citation>
    <scope>NUCLEOTIDE SEQUENCE [LARGE SCALE GENOMIC DNA]</scope>
    <source>
        <strain evidence="5 6">KACC:17644</strain>
    </source>
</reference>
<feature type="region of interest" description="Disordered" evidence="1">
    <location>
        <begin position="33"/>
        <end position="66"/>
    </location>
</feature>
<keyword evidence="6" id="KW-1185">Reference proteome</keyword>
<accession>A0ABV2TS48</accession>
<protein>
    <submittedName>
        <fullName evidence="5">Tim44-like domain-containing protein</fullName>
    </submittedName>
</protein>
<gene>
    <name evidence="5" type="ORF">ABXR19_17350</name>
</gene>
<dbReference type="InterPro" id="IPR007379">
    <property type="entry name" value="Tim44-like_dom"/>
</dbReference>
<keyword evidence="3" id="KW-0732">Signal</keyword>
<organism evidence="5 6">
    <name type="scientific">Uliginosibacterium flavum</name>
    <dbReference type="NCBI Taxonomy" id="1396831"/>
    <lineage>
        <taxon>Bacteria</taxon>
        <taxon>Pseudomonadati</taxon>
        <taxon>Pseudomonadota</taxon>
        <taxon>Betaproteobacteria</taxon>
        <taxon>Rhodocyclales</taxon>
        <taxon>Zoogloeaceae</taxon>
        <taxon>Uliginosibacterium</taxon>
    </lineage>
</organism>
<evidence type="ECO:0000313" key="6">
    <source>
        <dbReference type="Proteomes" id="UP001549691"/>
    </source>
</evidence>
<proteinExistence type="predicted"/>
<sequence>MLKKLLLAVVVLTSTLTLTINAAEAARIGGGRSIGSQRSIAPRQATQPQQAARPAAAPNTPAAPAQSGWRKFAGPLAGIAAAIGLASLLSHFGMGGDFAGIMLLVIGGLVAFMLIRKFMSRNQTAEPALAGVPNAYAREAAPQAAFGGGASQSDAASRFPAGFDAETFTRQAKLNFIRLQAANDACNLSDIRDFTSPEMFAEIKLAIDERGGKTQRTDVIMLDVDVVEVVEENGQYIASVHCSGSLREEEGAAPQPFSELWHLSKPVDGNRGWVLSGIQQYN</sequence>
<keyword evidence="2" id="KW-0472">Membrane</keyword>
<evidence type="ECO:0000313" key="5">
    <source>
        <dbReference type="EMBL" id="MET7015958.1"/>
    </source>
</evidence>
<dbReference type="InterPro" id="IPR032710">
    <property type="entry name" value="NTF2-like_dom_sf"/>
</dbReference>
<dbReference type="RefSeq" id="WP_354602417.1">
    <property type="nucleotide sequence ID" value="NZ_JBEWZI010000025.1"/>
</dbReference>
<dbReference type="SMART" id="SM00978">
    <property type="entry name" value="Tim44"/>
    <property type="match status" value="1"/>
</dbReference>
<keyword evidence="2" id="KW-1133">Transmembrane helix</keyword>
<evidence type="ECO:0000256" key="1">
    <source>
        <dbReference type="SAM" id="MobiDB-lite"/>
    </source>
</evidence>
<feature type="domain" description="Tim44-like" evidence="4">
    <location>
        <begin position="149"/>
        <end position="280"/>
    </location>
</feature>
<feature type="signal peptide" evidence="3">
    <location>
        <begin position="1"/>
        <end position="22"/>
    </location>
</feature>
<feature type="chain" id="PRO_5047026120" evidence="3">
    <location>
        <begin position="23"/>
        <end position="282"/>
    </location>
</feature>
<comment type="caution">
    <text evidence="5">The sequence shown here is derived from an EMBL/GenBank/DDBJ whole genome shotgun (WGS) entry which is preliminary data.</text>
</comment>
<dbReference type="PANTHER" id="PTHR41542:SF1">
    <property type="entry name" value="BLL5807 PROTEIN"/>
    <property type="match status" value="1"/>
</dbReference>
<name>A0ABV2TS48_9RHOO</name>
<dbReference type="Proteomes" id="UP001549691">
    <property type="component" value="Unassembled WGS sequence"/>
</dbReference>
<feature type="compositionally biased region" description="Low complexity" evidence="1">
    <location>
        <begin position="34"/>
        <end position="66"/>
    </location>
</feature>
<keyword evidence="2" id="KW-0812">Transmembrane</keyword>
<evidence type="ECO:0000256" key="3">
    <source>
        <dbReference type="SAM" id="SignalP"/>
    </source>
</evidence>
<evidence type="ECO:0000259" key="4">
    <source>
        <dbReference type="SMART" id="SM00978"/>
    </source>
</evidence>
<dbReference type="SUPFAM" id="SSF54427">
    <property type="entry name" value="NTF2-like"/>
    <property type="match status" value="1"/>
</dbReference>
<dbReference type="Gene3D" id="3.10.450.240">
    <property type="match status" value="1"/>
</dbReference>
<feature type="transmembrane region" description="Helical" evidence="2">
    <location>
        <begin position="98"/>
        <end position="115"/>
    </location>
</feature>
<dbReference type="EMBL" id="JBEWZI010000025">
    <property type="protein sequence ID" value="MET7015958.1"/>
    <property type="molecule type" value="Genomic_DNA"/>
</dbReference>
<dbReference type="PANTHER" id="PTHR41542">
    <property type="entry name" value="BLL5807 PROTEIN"/>
    <property type="match status" value="1"/>
</dbReference>
<evidence type="ECO:0000256" key="2">
    <source>
        <dbReference type="SAM" id="Phobius"/>
    </source>
</evidence>